<feature type="transmembrane region" description="Helical" evidence="5">
    <location>
        <begin position="281"/>
        <end position="303"/>
    </location>
</feature>
<dbReference type="GO" id="GO:0140359">
    <property type="term" value="F:ABC-type transporter activity"/>
    <property type="evidence" value="ECO:0007669"/>
    <property type="project" value="InterPro"/>
</dbReference>
<feature type="transmembrane region" description="Helical" evidence="5">
    <location>
        <begin position="208"/>
        <end position="226"/>
    </location>
</feature>
<evidence type="ECO:0000313" key="8">
    <source>
        <dbReference type="Proteomes" id="UP001198200"/>
    </source>
</evidence>
<sequence>MKKNKNLKLLRAWFSFLARYTRKKKSLWCMAAILLVIGIAAAQNADRHEIIRIGLYCANPDEMTEAVLTNLESLDDGLYRFYRSSSLDYMQEDINLRKAECGYEFPNDLESQMQAGKDGCISVYTSPSTVLTAVVNEAVYNAIFQEYAKTMLADFIASYDVVSLKKADELKALVDEHYEYEKENTPVFHVVYEDIPENFYDDQALFQIPVRGLAILFIMLTALAGSSQYRHDAKKGRFLLRRPDEKWFVPFLYSYLPALFLSVFGLLALIIGSVAPVNVTLIAELALLIVFSALCSILCTLLGQIIKSSLAFDALIPVILLFCLLYSPVLMDLGDFIPGYKVLSWLAPTKWYFALHNFIL</sequence>
<comment type="subcellular location">
    <subcellularLocation>
        <location evidence="1">Membrane</location>
        <topology evidence="1">Multi-pass membrane protein</topology>
    </subcellularLocation>
</comment>
<dbReference type="EMBL" id="JAJEQN010000007">
    <property type="protein sequence ID" value="MCC2220779.1"/>
    <property type="molecule type" value="Genomic_DNA"/>
</dbReference>
<keyword evidence="2 5" id="KW-0812">Transmembrane</keyword>
<evidence type="ECO:0000259" key="6">
    <source>
        <dbReference type="Pfam" id="PF12698"/>
    </source>
</evidence>
<evidence type="ECO:0000256" key="2">
    <source>
        <dbReference type="ARBA" id="ARBA00022692"/>
    </source>
</evidence>
<name>A0AAE3JBH1_9FIRM</name>
<dbReference type="GO" id="GO:0016020">
    <property type="term" value="C:membrane"/>
    <property type="evidence" value="ECO:0007669"/>
    <property type="project" value="UniProtKB-SubCell"/>
</dbReference>
<feature type="domain" description="ABC-2 type transporter transmembrane" evidence="6">
    <location>
        <begin position="31"/>
        <end position="353"/>
    </location>
</feature>
<dbReference type="Proteomes" id="UP001198200">
    <property type="component" value="Unassembled WGS sequence"/>
</dbReference>
<dbReference type="RefSeq" id="WP_308731241.1">
    <property type="nucleotide sequence ID" value="NZ_JAJEQN010000007.1"/>
</dbReference>
<feature type="transmembrane region" description="Helical" evidence="5">
    <location>
        <begin position="247"/>
        <end position="275"/>
    </location>
</feature>
<accession>A0AAE3JBH1</accession>
<protein>
    <submittedName>
        <fullName evidence="7">ABC transporter permease</fullName>
    </submittedName>
</protein>
<keyword evidence="4 5" id="KW-0472">Membrane</keyword>
<evidence type="ECO:0000256" key="1">
    <source>
        <dbReference type="ARBA" id="ARBA00004141"/>
    </source>
</evidence>
<organism evidence="7 8">
    <name type="scientific">Anthropogastromicrobium aceti</name>
    <dbReference type="NCBI Taxonomy" id="2981768"/>
    <lineage>
        <taxon>Bacteria</taxon>
        <taxon>Bacillati</taxon>
        <taxon>Bacillota</taxon>
        <taxon>Clostridia</taxon>
        <taxon>Lachnospirales</taxon>
        <taxon>Lachnospiraceae</taxon>
        <taxon>Anthropogastromicrobium</taxon>
    </lineage>
</organism>
<keyword evidence="3 5" id="KW-1133">Transmembrane helix</keyword>
<dbReference type="Pfam" id="PF12698">
    <property type="entry name" value="ABC2_membrane_3"/>
    <property type="match status" value="1"/>
</dbReference>
<dbReference type="AlphaFoldDB" id="A0AAE3JBH1"/>
<comment type="caution">
    <text evidence="7">The sequence shown here is derived from an EMBL/GenBank/DDBJ whole genome shotgun (WGS) entry which is preliminary data.</text>
</comment>
<reference evidence="7 8" key="1">
    <citation type="submission" date="2021-10" db="EMBL/GenBank/DDBJ databases">
        <title>Anaerobic single-cell dispensing facilitates the cultivation of human gut bacteria.</title>
        <authorList>
            <person name="Afrizal A."/>
        </authorList>
    </citation>
    <scope>NUCLEOTIDE SEQUENCE [LARGE SCALE GENOMIC DNA]</scope>
    <source>
        <strain evidence="7 8">CLA-AA-H224</strain>
    </source>
</reference>
<dbReference type="InterPro" id="IPR013525">
    <property type="entry name" value="ABC2_TM"/>
</dbReference>
<gene>
    <name evidence="7" type="ORF">LKD48_03840</name>
</gene>
<evidence type="ECO:0000313" key="7">
    <source>
        <dbReference type="EMBL" id="MCC2220779.1"/>
    </source>
</evidence>
<proteinExistence type="predicted"/>
<evidence type="ECO:0000256" key="5">
    <source>
        <dbReference type="SAM" id="Phobius"/>
    </source>
</evidence>
<keyword evidence="8" id="KW-1185">Reference proteome</keyword>
<feature type="transmembrane region" description="Helical" evidence="5">
    <location>
        <begin position="310"/>
        <end position="331"/>
    </location>
</feature>
<evidence type="ECO:0000256" key="3">
    <source>
        <dbReference type="ARBA" id="ARBA00022989"/>
    </source>
</evidence>
<evidence type="ECO:0000256" key="4">
    <source>
        <dbReference type="ARBA" id="ARBA00023136"/>
    </source>
</evidence>